<feature type="region of interest" description="Disordered" evidence="1">
    <location>
        <begin position="1"/>
        <end position="34"/>
    </location>
</feature>
<dbReference type="Proteomes" id="UP001066276">
    <property type="component" value="Chromosome 8"/>
</dbReference>
<accession>A0AAV7NNF9</accession>
<feature type="region of interest" description="Disordered" evidence="1">
    <location>
        <begin position="78"/>
        <end position="141"/>
    </location>
</feature>
<feature type="compositionally biased region" description="Polar residues" evidence="1">
    <location>
        <begin position="1"/>
        <end position="10"/>
    </location>
</feature>
<dbReference type="EMBL" id="JANPWB010000012">
    <property type="protein sequence ID" value="KAJ1116500.1"/>
    <property type="molecule type" value="Genomic_DNA"/>
</dbReference>
<reference evidence="2" key="1">
    <citation type="journal article" date="2022" name="bioRxiv">
        <title>Sequencing and chromosome-scale assembly of the giantPleurodeles waltlgenome.</title>
        <authorList>
            <person name="Brown T."/>
            <person name="Elewa A."/>
            <person name="Iarovenko S."/>
            <person name="Subramanian E."/>
            <person name="Araus A.J."/>
            <person name="Petzold A."/>
            <person name="Susuki M."/>
            <person name="Suzuki K.-i.T."/>
            <person name="Hayashi T."/>
            <person name="Toyoda A."/>
            <person name="Oliveira C."/>
            <person name="Osipova E."/>
            <person name="Leigh N.D."/>
            <person name="Simon A."/>
            <person name="Yun M.H."/>
        </authorList>
    </citation>
    <scope>NUCLEOTIDE SEQUENCE</scope>
    <source>
        <strain evidence="2">20211129_DDA</strain>
        <tissue evidence="2">Liver</tissue>
    </source>
</reference>
<organism evidence="2 3">
    <name type="scientific">Pleurodeles waltl</name>
    <name type="common">Iberian ribbed newt</name>
    <dbReference type="NCBI Taxonomy" id="8319"/>
    <lineage>
        <taxon>Eukaryota</taxon>
        <taxon>Metazoa</taxon>
        <taxon>Chordata</taxon>
        <taxon>Craniata</taxon>
        <taxon>Vertebrata</taxon>
        <taxon>Euteleostomi</taxon>
        <taxon>Amphibia</taxon>
        <taxon>Batrachia</taxon>
        <taxon>Caudata</taxon>
        <taxon>Salamandroidea</taxon>
        <taxon>Salamandridae</taxon>
        <taxon>Pleurodelinae</taxon>
        <taxon>Pleurodeles</taxon>
    </lineage>
</organism>
<gene>
    <name evidence="2" type="ORF">NDU88_004710</name>
</gene>
<proteinExistence type="predicted"/>
<evidence type="ECO:0000256" key="1">
    <source>
        <dbReference type="SAM" id="MobiDB-lite"/>
    </source>
</evidence>
<evidence type="ECO:0000313" key="3">
    <source>
        <dbReference type="Proteomes" id="UP001066276"/>
    </source>
</evidence>
<dbReference type="AlphaFoldDB" id="A0AAV7NNF9"/>
<keyword evidence="3" id="KW-1185">Reference proteome</keyword>
<protein>
    <submittedName>
        <fullName evidence="2">Uncharacterized protein</fullName>
    </submittedName>
</protein>
<sequence length="141" mass="16127">MFTLQQQSRSADCRAVSFAPETKTPLPIQPEESTADLRLGEMKRRKHALICSIAARQALFRFQPMLYRYADPPRKISRINSSARNKSGAWRGRKTWLCGPKPTGTTHREGSRHKRWKPCTAPTSSMEHKKEQKVRGGDFIC</sequence>
<feature type="compositionally biased region" description="Basic and acidic residues" evidence="1">
    <location>
        <begin position="126"/>
        <end position="141"/>
    </location>
</feature>
<comment type="caution">
    <text evidence="2">The sequence shown here is derived from an EMBL/GenBank/DDBJ whole genome shotgun (WGS) entry which is preliminary data.</text>
</comment>
<name>A0AAV7NNF9_PLEWA</name>
<evidence type="ECO:0000313" key="2">
    <source>
        <dbReference type="EMBL" id="KAJ1116500.1"/>
    </source>
</evidence>